<dbReference type="EMBL" id="LCNM01000009">
    <property type="protein sequence ID" value="KKU56391.1"/>
    <property type="molecule type" value="Genomic_DNA"/>
</dbReference>
<evidence type="ECO:0000313" key="1">
    <source>
        <dbReference type="EMBL" id="KKU56391.1"/>
    </source>
</evidence>
<evidence type="ECO:0000313" key="2">
    <source>
        <dbReference type="Proteomes" id="UP000034607"/>
    </source>
</evidence>
<dbReference type="Proteomes" id="UP000034607">
    <property type="component" value="Unassembled WGS sequence"/>
</dbReference>
<reference evidence="1 2" key="1">
    <citation type="journal article" date="2015" name="Nature">
        <title>rRNA introns, odd ribosomes, and small enigmatic genomes across a large radiation of phyla.</title>
        <authorList>
            <person name="Brown C.T."/>
            <person name="Hug L.A."/>
            <person name="Thomas B.C."/>
            <person name="Sharon I."/>
            <person name="Castelle C.J."/>
            <person name="Singh A."/>
            <person name="Wilkins M.J."/>
            <person name="Williams K.H."/>
            <person name="Banfield J.F."/>
        </authorList>
    </citation>
    <scope>NUCLEOTIDE SEQUENCE [LARGE SCALE GENOMIC DNA]</scope>
</reference>
<comment type="caution">
    <text evidence="1">The sequence shown here is derived from an EMBL/GenBank/DDBJ whole genome shotgun (WGS) entry which is preliminary data.</text>
</comment>
<sequence>MDFCILILAIFSEESGVTICWEFSAVMTITAVGKVSPVTVTVLTVTRASSVGEVSFTVKPSSGLRASGVGVAGLAAEEVGVGVVMDEGRDGAGGLRLLLAVQIPKVIIRPSMKPMDMAKNISFFICLTLT</sequence>
<proteinExistence type="predicted"/>
<dbReference type="AlphaFoldDB" id="A0A0G1RGW7"/>
<gene>
    <name evidence="1" type="ORF">UX78_C0009G0003</name>
</gene>
<name>A0A0G1RGW7_9BACT</name>
<protein>
    <submittedName>
        <fullName evidence="1">Uncharacterized protein</fullName>
    </submittedName>
</protein>
<organism evidence="1 2">
    <name type="scientific">Candidatus Amesbacteria bacterium GW2011_GWA2_47_11</name>
    <dbReference type="NCBI Taxonomy" id="1618357"/>
    <lineage>
        <taxon>Bacteria</taxon>
        <taxon>Candidatus Amesiibacteriota</taxon>
    </lineage>
</organism>
<accession>A0A0G1RGW7</accession>